<dbReference type="STRING" id="490629.SAMN05216266_1308"/>
<feature type="transmembrane region" description="Helical" evidence="9">
    <location>
        <begin position="47"/>
        <end position="68"/>
    </location>
</feature>
<dbReference type="CDD" id="cd16917">
    <property type="entry name" value="HATPase_UhpB-NarQ-NarX-like"/>
    <property type="match status" value="1"/>
</dbReference>
<keyword evidence="6 11" id="KW-0418">Kinase</keyword>
<dbReference type="InterPro" id="IPR036890">
    <property type="entry name" value="HATPase_C_sf"/>
</dbReference>
<dbReference type="InterPro" id="IPR011712">
    <property type="entry name" value="Sig_transdc_His_kin_sub3_dim/P"/>
</dbReference>
<organism evidence="11 12">
    <name type="scientific">Amycolatopsis marina</name>
    <dbReference type="NCBI Taxonomy" id="490629"/>
    <lineage>
        <taxon>Bacteria</taxon>
        <taxon>Bacillati</taxon>
        <taxon>Actinomycetota</taxon>
        <taxon>Actinomycetes</taxon>
        <taxon>Pseudonocardiales</taxon>
        <taxon>Pseudonocardiaceae</taxon>
        <taxon>Amycolatopsis</taxon>
    </lineage>
</organism>
<dbReference type="SUPFAM" id="SSF55874">
    <property type="entry name" value="ATPase domain of HSP90 chaperone/DNA topoisomerase II/histidine kinase"/>
    <property type="match status" value="1"/>
</dbReference>
<feature type="transmembrane region" description="Helical" evidence="9">
    <location>
        <begin position="17"/>
        <end position="35"/>
    </location>
</feature>
<keyword evidence="9" id="KW-0812">Transmembrane</keyword>
<keyword evidence="8" id="KW-0902">Two-component regulatory system</keyword>
<dbReference type="PANTHER" id="PTHR24421:SF10">
    <property type="entry name" value="NITRATE_NITRITE SENSOR PROTEIN NARQ"/>
    <property type="match status" value="1"/>
</dbReference>
<sequence length="391" mass="41915">MSAPEPFGLRSLPKWDLFYAFTLLATATIVLTSGADPLGRDLTSCGLLLFAAVWYWIFGRSLAAAGTAAGRRRAVFVAVLLALFVSAMVIDGPAAWYSPAVIAQLFWTLPMTFAVPTVVLIAFTPTAISAMEAPDRIEALRQAVPAGLIFCGLSLLIGHFISRMATQSEAQAELIERLEASRAEVAQLSHAAGTSAERERLAREIHDTLAQGFTSIVTLVQAVESEWDSAPPAARRHLELALRTARENLAEARAMVAALSPSALDDGSLEDAVRRQAERLGEVTPIRVVCEIQPFETRPSTAASVVLLRGAQEALHNVRRHSGATVVIVLLSVAEDFVRLSVRDNGTGFDQQHVSGGYGIAGMRARAEQVGGRLEIHSGKSGTMVELEVPL</sequence>
<dbReference type="GO" id="GO:0005524">
    <property type="term" value="F:ATP binding"/>
    <property type="evidence" value="ECO:0007669"/>
    <property type="project" value="UniProtKB-KW"/>
</dbReference>
<evidence type="ECO:0000256" key="9">
    <source>
        <dbReference type="SAM" id="Phobius"/>
    </source>
</evidence>
<dbReference type="InterPro" id="IPR017205">
    <property type="entry name" value="Sig_transdc_His_kinase_ChrS"/>
</dbReference>
<evidence type="ECO:0000259" key="10">
    <source>
        <dbReference type="SMART" id="SM00387"/>
    </source>
</evidence>
<keyword evidence="4" id="KW-0808">Transferase</keyword>
<dbReference type="SMART" id="SM00387">
    <property type="entry name" value="HATPase_c"/>
    <property type="match status" value="1"/>
</dbReference>
<gene>
    <name evidence="11" type="ORF">SAMN05216266_1308</name>
</gene>
<reference evidence="12" key="1">
    <citation type="submission" date="2016-10" db="EMBL/GenBank/DDBJ databases">
        <authorList>
            <person name="Varghese N."/>
            <person name="Submissions S."/>
        </authorList>
    </citation>
    <scope>NUCLEOTIDE SEQUENCE [LARGE SCALE GENOMIC DNA]</scope>
    <source>
        <strain evidence="12">CGMCC 4.3568</strain>
    </source>
</reference>
<evidence type="ECO:0000313" key="12">
    <source>
        <dbReference type="Proteomes" id="UP000243799"/>
    </source>
</evidence>
<dbReference type="AlphaFoldDB" id="A0A1I1CNF1"/>
<accession>A0A1I1CNF1</accession>
<protein>
    <recommendedName>
        <fullName evidence="2">histidine kinase</fullName>
        <ecNumber evidence="2">2.7.13.3</ecNumber>
    </recommendedName>
</protein>
<dbReference type="PANTHER" id="PTHR24421">
    <property type="entry name" value="NITRATE/NITRITE SENSOR PROTEIN NARX-RELATED"/>
    <property type="match status" value="1"/>
</dbReference>
<dbReference type="PIRSF" id="PIRSF037434">
    <property type="entry name" value="STHK_ChrS"/>
    <property type="match status" value="1"/>
</dbReference>
<dbReference type="GO" id="GO:0016020">
    <property type="term" value="C:membrane"/>
    <property type="evidence" value="ECO:0007669"/>
    <property type="project" value="InterPro"/>
</dbReference>
<feature type="transmembrane region" description="Helical" evidence="9">
    <location>
        <begin position="143"/>
        <end position="161"/>
    </location>
</feature>
<comment type="catalytic activity">
    <reaction evidence="1">
        <text>ATP + protein L-histidine = ADP + protein N-phospho-L-histidine.</text>
        <dbReference type="EC" id="2.7.13.3"/>
    </reaction>
</comment>
<dbReference type="InterPro" id="IPR050482">
    <property type="entry name" value="Sensor_HK_TwoCompSys"/>
</dbReference>
<evidence type="ECO:0000256" key="7">
    <source>
        <dbReference type="ARBA" id="ARBA00022840"/>
    </source>
</evidence>
<evidence type="ECO:0000256" key="4">
    <source>
        <dbReference type="ARBA" id="ARBA00022679"/>
    </source>
</evidence>
<keyword evidence="5" id="KW-0547">Nucleotide-binding</keyword>
<keyword evidence="7" id="KW-0067">ATP-binding</keyword>
<feature type="domain" description="Histidine kinase/HSP90-like ATPase" evidence="10">
    <location>
        <begin position="302"/>
        <end position="391"/>
    </location>
</feature>
<keyword evidence="12" id="KW-1185">Reference proteome</keyword>
<dbReference type="OrthoDB" id="144293at2"/>
<dbReference type="InterPro" id="IPR003594">
    <property type="entry name" value="HATPase_dom"/>
</dbReference>
<keyword evidence="9" id="KW-1133">Transmembrane helix</keyword>
<keyword evidence="3" id="KW-0597">Phosphoprotein</keyword>
<dbReference type="GO" id="GO:0046983">
    <property type="term" value="F:protein dimerization activity"/>
    <property type="evidence" value="ECO:0007669"/>
    <property type="project" value="InterPro"/>
</dbReference>
<evidence type="ECO:0000256" key="8">
    <source>
        <dbReference type="ARBA" id="ARBA00023012"/>
    </source>
</evidence>
<keyword evidence="9" id="KW-0472">Membrane</keyword>
<feature type="transmembrane region" description="Helical" evidence="9">
    <location>
        <begin position="102"/>
        <end position="123"/>
    </location>
</feature>
<proteinExistence type="predicted"/>
<feature type="transmembrane region" description="Helical" evidence="9">
    <location>
        <begin position="75"/>
        <end position="96"/>
    </location>
</feature>
<evidence type="ECO:0000313" key="11">
    <source>
        <dbReference type="EMBL" id="SFB62150.1"/>
    </source>
</evidence>
<dbReference type="RefSeq" id="WP_091678888.1">
    <property type="nucleotide sequence ID" value="NZ_FOKG01000030.1"/>
</dbReference>
<evidence type="ECO:0000256" key="2">
    <source>
        <dbReference type="ARBA" id="ARBA00012438"/>
    </source>
</evidence>
<dbReference type="Gene3D" id="1.20.5.1930">
    <property type="match status" value="1"/>
</dbReference>
<evidence type="ECO:0000256" key="5">
    <source>
        <dbReference type="ARBA" id="ARBA00022741"/>
    </source>
</evidence>
<dbReference type="Gene3D" id="3.30.565.10">
    <property type="entry name" value="Histidine kinase-like ATPase, C-terminal domain"/>
    <property type="match status" value="1"/>
</dbReference>
<name>A0A1I1CNF1_9PSEU</name>
<dbReference type="GO" id="GO:0000155">
    <property type="term" value="F:phosphorelay sensor kinase activity"/>
    <property type="evidence" value="ECO:0007669"/>
    <property type="project" value="InterPro"/>
</dbReference>
<dbReference type="Pfam" id="PF02518">
    <property type="entry name" value="HATPase_c"/>
    <property type="match status" value="1"/>
</dbReference>
<dbReference type="EC" id="2.7.13.3" evidence="2"/>
<dbReference type="Proteomes" id="UP000243799">
    <property type="component" value="Unassembled WGS sequence"/>
</dbReference>
<dbReference type="EMBL" id="FOKG01000030">
    <property type="protein sequence ID" value="SFB62150.1"/>
    <property type="molecule type" value="Genomic_DNA"/>
</dbReference>
<evidence type="ECO:0000256" key="6">
    <source>
        <dbReference type="ARBA" id="ARBA00022777"/>
    </source>
</evidence>
<dbReference type="Pfam" id="PF07730">
    <property type="entry name" value="HisKA_3"/>
    <property type="match status" value="1"/>
</dbReference>
<evidence type="ECO:0000256" key="1">
    <source>
        <dbReference type="ARBA" id="ARBA00000085"/>
    </source>
</evidence>
<evidence type="ECO:0000256" key="3">
    <source>
        <dbReference type="ARBA" id="ARBA00022553"/>
    </source>
</evidence>